<dbReference type="Pfam" id="PF13665">
    <property type="entry name" value="Tox-PAAR-like"/>
    <property type="match status" value="1"/>
</dbReference>
<gene>
    <name evidence="1" type="ordered locus">TEQUI_0732</name>
</gene>
<sequence length="128" mass="13886">MFANQQLMGMDLGFPDVCRTPAVPIPYPNMAMSPTTIPIPFNWILCGGPSHNMMSVRVMTIGDQPGIGLGMVSQTITMKQNHVTGAFTEILRGTPATRMTSMGPTNMINCPPAVRIVPSQFKYLLLCA</sequence>
<organism evidence="1 2">
    <name type="scientific">Taylorella equigenitalis (strain MCE9)</name>
    <dbReference type="NCBI Taxonomy" id="937774"/>
    <lineage>
        <taxon>Bacteria</taxon>
        <taxon>Pseudomonadati</taxon>
        <taxon>Pseudomonadota</taxon>
        <taxon>Betaproteobacteria</taxon>
        <taxon>Burkholderiales</taxon>
        <taxon>Alcaligenaceae</taxon>
        <taxon>Taylorella</taxon>
    </lineage>
</organism>
<evidence type="ECO:0000313" key="1">
    <source>
        <dbReference type="EMBL" id="ADU91670.1"/>
    </source>
</evidence>
<dbReference type="KEGG" id="teq:TEQUI_0732"/>
<reference evidence="1 2" key="1">
    <citation type="journal article" date="2011" name="J. Bacteriol.">
        <title>Genome sequence of Taylorella equigenitalis MCE9, the causative agent of contagious equine metritis.</title>
        <authorList>
            <person name="Hebert L."/>
            <person name="Moumen B."/>
            <person name="Duquesne F."/>
            <person name="Breuil M.F."/>
            <person name="Laugier C."/>
            <person name="Batto J.M."/>
            <person name="Renault P."/>
            <person name="Petry S."/>
        </authorList>
    </citation>
    <scope>NUCLEOTIDE SEQUENCE [LARGE SCALE GENOMIC DNA]</scope>
    <source>
        <strain evidence="1 2">MCE9</strain>
    </source>
</reference>
<dbReference type="Proteomes" id="UP000007472">
    <property type="component" value="Chromosome"/>
</dbReference>
<dbReference type="AlphaFoldDB" id="A0A654KH06"/>
<accession>A0A654KH06</accession>
<evidence type="ECO:0000313" key="2">
    <source>
        <dbReference type="Proteomes" id="UP000007472"/>
    </source>
</evidence>
<name>A0A654KH06_TAYEM</name>
<proteinExistence type="predicted"/>
<dbReference type="EMBL" id="CP002456">
    <property type="protein sequence ID" value="ADU91670.1"/>
    <property type="molecule type" value="Genomic_DNA"/>
</dbReference>
<protein>
    <submittedName>
        <fullName evidence="1">Uncharacterized protein</fullName>
    </submittedName>
</protein>